<name>A0A117LGI9_9CHLR</name>
<dbReference type="Gene3D" id="1.10.10.10">
    <property type="entry name" value="Winged helix-like DNA-binding domain superfamily/Winged helix DNA-binding domain"/>
    <property type="match status" value="1"/>
</dbReference>
<dbReference type="GO" id="GO:0016987">
    <property type="term" value="F:sigma factor activity"/>
    <property type="evidence" value="ECO:0007669"/>
    <property type="project" value="UniProtKB-KW"/>
</dbReference>
<dbReference type="GO" id="GO:0006352">
    <property type="term" value="P:DNA-templated transcription initiation"/>
    <property type="evidence" value="ECO:0007669"/>
    <property type="project" value="InterPro"/>
</dbReference>
<dbReference type="Pfam" id="PF08281">
    <property type="entry name" value="Sigma70_r4_2"/>
    <property type="match status" value="1"/>
</dbReference>
<dbReference type="Proteomes" id="UP000064249">
    <property type="component" value="Unassembled WGS sequence"/>
</dbReference>
<evidence type="ECO:0000256" key="1">
    <source>
        <dbReference type="ARBA" id="ARBA00023015"/>
    </source>
</evidence>
<dbReference type="InterPro" id="IPR039425">
    <property type="entry name" value="RNA_pol_sigma-70-like"/>
</dbReference>
<dbReference type="EMBL" id="LGFU01000105">
    <property type="protein sequence ID" value="KUK45957.1"/>
    <property type="molecule type" value="Genomic_DNA"/>
</dbReference>
<feature type="domain" description="RNA polymerase sigma factor 70 region 4 type 2" evidence="5">
    <location>
        <begin position="49"/>
        <end position="99"/>
    </location>
</feature>
<accession>A0A117LGI9</accession>
<protein>
    <submittedName>
        <fullName evidence="6">RNA polymerase sigma factor</fullName>
    </submittedName>
</protein>
<evidence type="ECO:0000313" key="7">
    <source>
        <dbReference type="Proteomes" id="UP000064249"/>
    </source>
</evidence>
<reference evidence="6 7" key="1">
    <citation type="journal article" date="2015" name="MBio">
        <title>Genome-Resolved Metagenomic Analysis Reveals Roles for Candidate Phyla and Other Microbial Community Members in Biogeochemical Transformations in Oil Reservoirs.</title>
        <authorList>
            <person name="Hu P."/>
            <person name="Tom L."/>
            <person name="Singh A."/>
            <person name="Thomas B.C."/>
            <person name="Baker B.J."/>
            <person name="Piceno Y.M."/>
            <person name="Andersen G.L."/>
            <person name="Banfield J.F."/>
        </authorList>
    </citation>
    <scope>NUCLEOTIDE SEQUENCE [LARGE SCALE GENOMIC DNA]</scope>
    <source>
        <strain evidence="6">46_16</strain>
    </source>
</reference>
<keyword evidence="3" id="KW-0238">DNA-binding</keyword>
<keyword evidence="2" id="KW-0731">Sigma factor</keyword>
<comment type="caution">
    <text evidence="6">The sequence shown here is derived from an EMBL/GenBank/DDBJ whole genome shotgun (WGS) entry which is preliminary data.</text>
</comment>
<dbReference type="InterPro" id="IPR036388">
    <property type="entry name" value="WH-like_DNA-bd_sf"/>
</dbReference>
<dbReference type="NCBIfam" id="TIGR02937">
    <property type="entry name" value="sigma70-ECF"/>
    <property type="match status" value="1"/>
</dbReference>
<proteinExistence type="predicted"/>
<dbReference type="InterPro" id="IPR014284">
    <property type="entry name" value="RNA_pol_sigma-70_dom"/>
</dbReference>
<dbReference type="AlphaFoldDB" id="A0A117LGI9"/>
<gene>
    <name evidence="6" type="ORF">XD73_1172</name>
</gene>
<evidence type="ECO:0000256" key="3">
    <source>
        <dbReference type="ARBA" id="ARBA00023125"/>
    </source>
</evidence>
<sequence length="116" mass="13345">MLLRKRKGNTIQLDAPLETDEGDLIPRQIVDWCCLPEKELMNTETREHIREAVKTLSDANRAAFILRDVEGLSTQETAEALDISESAVKVRLMRARMQLREELTAFFAEKMIKETL</sequence>
<dbReference type="InterPro" id="IPR013249">
    <property type="entry name" value="RNA_pol_sigma70_r4_t2"/>
</dbReference>
<dbReference type="PANTHER" id="PTHR43133:SF8">
    <property type="entry name" value="RNA POLYMERASE SIGMA FACTOR HI_1459-RELATED"/>
    <property type="match status" value="1"/>
</dbReference>
<evidence type="ECO:0000256" key="4">
    <source>
        <dbReference type="ARBA" id="ARBA00023163"/>
    </source>
</evidence>
<evidence type="ECO:0000313" key="6">
    <source>
        <dbReference type="EMBL" id="KUK45957.1"/>
    </source>
</evidence>
<evidence type="ECO:0000259" key="5">
    <source>
        <dbReference type="Pfam" id="PF08281"/>
    </source>
</evidence>
<dbReference type="PANTHER" id="PTHR43133">
    <property type="entry name" value="RNA POLYMERASE ECF-TYPE SIGMA FACTO"/>
    <property type="match status" value="1"/>
</dbReference>
<organism evidence="6 7">
    <name type="scientific">Anaerolinea thermophila</name>
    <dbReference type="NCBI Taxonomy" id="167964"/>
    <lineage>
        <taxon>Bacteria</taxon>
        <taxon>Bacillati</taxon>
        <taxon>Chloroflexota</taxon>
        <taxon>Anaerolineae</taxon>
        <taxon>Anaerolineales</taxon>
        <taxon>Anaerolineaceae</taxon>
        <taxon>Anaerolinea</taxon>
    </lineage>
</organism>
<dbReference type="InterPro" id="IPR013324">
    <property type="entry name" value="RNA_pol_sigma_r3/r4-like"/>
</dbReference>
<keyword evidence="4" id="KW-0804">Transcription</keyword>
<dbReference type="SUPFAM" id="SSF88659">
    <property type="entry name" value="Sigma3 and sigma4 domains of RNA polymerase sigma factors"/>
    <property type="match status" value="1"/>
</dbReference>
<keyword evidence="1" id="KW-0805">Transcription regulation</keyword>
<dbReference type="GO" id="GO:0003677">
    <property type="term" value="F:DNA binding"/>
    <property type="evidence" value="ECO:0007669"/>
    <property type="project" value="UniProtKB-KW"/>
</dbReference>
<dbReference type="CDD" id="cd06171">
    <property type="entry name" value="Sigma70_r4"/>
    <property type="match status" value="1"/>
</dbReference>
<evidence type="ECO:0000256" key="2">
    <source>
        <dbReference type="ARBA" id="ARBA00023082"/>
    </source>
</evidence>